<dbReference type="AlphaFoldDB" id="A0A448WJB2"/>
<gene>
    <name evidence="1" type="ORF">PXEA_LOCUS6602</name>
</gene>
<protein>
    <submittedName>
        <fullName evidence="1">Uncharacterized protein</fullName>
    </submittedName>
</protein>
<reference evidence="1" key="1">
    <citation type="submission" date="2018-11" db="EMBL/GenBank/DDBJ databases">
        <authorList>
            <consortium name="Pathogen Informatics"/>
        </authorList>
    </citation>
    <scope>NUCLEOTIDE SEQUENCE</scope>
</reference>
<evidence type="ECO:0000313" key="1">
    <source>
        <dbReference type="EMBL" id="VEL13162.1"/>
    </source>
</evidence>
<dbReference type="EMBL" id="CAAALY010016916">
    <property type="protein sequence ID" value="VEL13162.1"/>
    <property type="molecule type" value="Genomic_DNA"/>
</dbReference>
<keyword evidence="2" id="KW-1185">Reference proteome</keyword>
<organism evidence="1 2">
    <name type="scientific">Protopolystoma xenopodis</name>
    <dbReference type="NCBI Taxonomy" id="117903"/>
    <lineage>
        <taxon>Eukaryota</taxon>
        <taxon>Metazoa</taxon>
        <taxon>Spiralia</taxon>
        <taxon>Lophotrochozoa</taxon>
        <taxon>Platyhelminthes</taxon>
        <taxon>Monogenea</taxon>
        <taxon>Polyopisthocotylea</taxon>
        <taxon>Polystomatidea</taxon>
        <taxon>Polystomatidae</taxon>
        <taxon>Protopolystoma</taxon>
    </lineage>
</organism>
<evidence type="ECO:0000313" key="2">
    <source>
        <dbReference type="Proteomes" id="UP000784294"/>
    </source>
</evidence>
<dbReference type="Proteomes" id="UP000784294">
    <property type="component" value="Unassembled WGS sequence"/>
</dbReference>
<sequence>MLVFLKRLLHLGQTGLQPRFISAAKAIPTGTNTTRRRSLSFPSRLDVVEANRSSWRCCFVSFWSSVSESIGSIETTTLRACELAGLYPRASTALRSSSCRLSFWYRPESVMADLVRLRLVNRSGQGLPFYHFIE</sequence>
<accession>A0A448WJB2</accession>
<proteinExistence type="predicted"/>
<name>A0A448WJB2_9PLAT</name>
<comment type="caution">
    <text evidence="1">The sequence shown here is derived from an EMBL/GenBank/DDBJ whole genome shotgun (WGS) entry which is preliminary data.</text>
</comment>